<dbReference type="InterPro" id="IPR035906">
    <property type="entry name" value="MetI-like_sf"/>
</dbReference>
<dbReference type="SUPFAM" id="SSF161098">
    <property type="entry name" value="MetI-like"/>
    <property type="match status" value="1"/>
</dbReference>
<dbReference type="EMBL" id="CAIE01000017">
    <property type="protein sequence ID" value="CCH17229.1"/>
    <property type="molecule type" value="Genomic_DNA"/>
</dbReference>
<dbReference type="RefSeq" id="WP_007457737.1">
    <property type="nucleotide sequence ID" value="NZ_HF570108.1"/>
</dbReference>
<feature type="transmembrane region" description="Helical" evidence="9">
    <location>
        <begin position="204"/>
        <end position="226"/>
    </location>
</feature>
<comment type="subcellular location">
    <subcellularLocation>
        <location evidence="1 9">Cell membrane</location>
        <topology evidence="1 9">Multi-pass membrane protein</topology>
    </subcellularLocation>
</comment>
<evidence type="ECO:0000259" key="11">
    <source>
        <dbReference type="PROSITE" id="PS50928"/>
    </source>
</evidence>
<sequence length="261" mass="28151">MDPLSTLWETFFDADAMREALPEMLTVGLPNTLILAVSAALLGTVFGLLLAVAGISRSRWLRWPARVYTDVFRGLPAAATILLIGVGLAPLGMRVWGPDPYPLGILALSLIAAAYIGEIFRSGIQSVEATQLEGARALGFSWADAMRLVIIPQGIRRVLPAWVNQLIALIKDSSLVYFLGLVASQRELFRIGQDYAATTGNESALLLAGLFYLALTVPLTHVVNAIDRRLRHGRPATAPDDEDEDVALSGVTDGSTEGDRR</sequence>
<evidence type="ECO:0000256" key="3">
    <source>
        <dbReference type="ARBA" id="ARBA00022448"/>
    </source>
</evidence>
<feature type="region of interest" description="Disordered" evidence="10">
    <location>
        <begin position="234"/>
        <end position="261"/>
    </location>
</feature>
<dbReference type="InterPro" id="IPR000515">
    <property type="entry name" value="MetI-like"/>
</dbReference>
<gene>
    <name evidence="12" type="ORF">MILUP08_42149</name>
</gene>
<evidence type="ECO:0000256" key="7">
    <source>
        <dbReference type="ARBA" id="ARBA00022989"/>
    </source>
</evidence>
<dbReference type="PANTHER" id="PTHR30614">
    <property type="entry name" value="MEMBRANE COMPONENT OF AMINO ACID ABC TRANSPORTER"/>
    <property type="match status" value="1"/>
</dbReference>
<dbReference type="GO" id="GO:0043190">
    <property type="term" value="C:ATP-binding cassette (ABC) transporter complex"/>
    <property type="evidence" value="ECO:0007669"/>
    <property type="project" value="InterPro"/>
</dbReference>
<keyword evidence="7 9" id="KW-1133">Transmembrane helix</keyword>
<keyword evidence="5 9" id="KW-0812">Transmembrane</keyword>
<dbReference type="eggNOG" id="COG0765">
    <property type="taxonomic scope" value="Bacteria"/>
</dbReference>
<keyword evidence="3 9" id="KW-0813">Transport</keyword>
<keyword evidence="13" id="KW-1185">Reference proteome</keyword>
<evidence type="ECO:0000313" key="12">
    <source>
        <dbReference type="EMBL" id="CCH17229.1"/>
    </source>
</evidence>
<comment type="caution">
    <text evidence="12">The sequence shown here is derived from an EMBL/GenBank/DDBJ whole genome shotgun (WGS) entry which is preliminary data.</text>
</comment>
<dbReference type="PANTHER" id="PTHR30614:SF20">
    <property type="entry name" value="GLUTAMINE TRANSPORT SYSTEM PERMEASE PROTEIN GLNP"/>
    <property type="match status" value="1"/>
</dbReference>
<reference evidence="13" key="1">
    <citation type="journal article" date="2012" name="J. Bacteriol.">
        <title>Genome Sequence of Micromonospora lupini Lupac 08, Isolated from Root Nodules of Lupinus angustifolius.</title>
        <authorList>
            <person name="Alonso-Vega P."/>
            <person name="Normand P."/>
            <person name="Bacigalupe R."/>
            <person name="Pujic P."/>
            <person name="Lajus A."/>
            <person name="Vallenet D."/>
            <person name="Carro L."/>
            <person name="Coll P."/>
            <person name="Trujillo M.E."/>
        </authorList>
    </citation>
    <scope>NUCLEOTIDE SEQUENCE [LARGE SCALE GENOMIC DNA]</scope>
    <source>
        <strain evidence="13">Lupac 08</strain>
    </source>
</reference>
<evidence type="ECO:0000256" key="4">
    <source>
        <dbReference type="ARBA" id="ARBA00022475"/>
    </source>
</evidence>
<dbReference type="CDD" id="cd06261">
    <property type="entry name" value="TM_PBP2"/>
    <property type="match status" value="1"/>
</dbReference>
<feature type="transmembrane region" description="Helical" evidence="9">
    <location>
        <begin position="67"/>
        <end position="89"/>
    </location>
</feature>
<evidence type="ECO:0000256" key="6">
    <source>
        <dbReference type="ARBA" id="ARBA00022970"/>
    </source>
</evidence>
<feature type="transmembrane region" description="Helical" evidence="9">
    <location>
        <begin position="166"/>
        <end position="184"/>
    </location>
</feature>
<evidence type="ECO:0000256" key="1">
    <source>
        <dbReference type="ARBA" id="ARBA00004651"/>
    </source>
</evidence>
<dbReference type="OrthoDB" id="9814902at2"/>
<dbReference type="InterPro" id="IPR043429">
    <property type="entry name" value="ArtM/GltK/GlnP/TcyL/YhdX-like"/>
</dbReference>
<feature type="transmembrane region" description="Helical" evidence="9">
    <location>
        <begin position="101"/>
        <end position="120"/>
    </location>
</feature>
<keyword evidence="4" id="KW-1003">Cell membrane</keyword>
<comment type="similarity">
    <text evidence="2">Belongs to the binding-protein-dependent transport system permease family. HisMQ subfamily.</text>
</comment>
<dbReference type="STRING" id="1150864.MILUP08_42149"/>
<feature type="domain" description="ABC transmembrane type-1" evidence="11">
    <location>
        <begin position="29"/>
        <end position="223"/>
    </location>
</feature>
<dbReference type="GO" id="GO:0022857">
    <property type="term" value="F:transmembrane transporter activity"/>
    <property type="evidence" value="ECO:0007669"/>
    <property type="project" value="InterPro"/>
</dbReference>
<dbReference type="NCBIfam" id="TIGR01726">
    <property type="entry name" value="HEQRo_perm_3TM"/>
    <property type="match status" value="1"/>
</dbReference>
<dbReference type="GO" id="GO:0006865">
    <property type="term" value="P:amino acid transport"/>
    <property type="evidence" value="ECO:0007669"/>
    <property type="project" value="UniProtKB-KW"/>
</dbReference>
<evidence type="ECO:0000256" key="10">
    <source>
        <dbReference type="SAM" id="MobiDB-lite"/>
    </source>
</evidence>
<evidence type="ECO:0000313" key="13">
    <source>
        <dbReference type="Proteomes" id="UP000003448"/>
    </source>
</evidence>
<dbReference type="Gene3D" id="1.10.3720.10">
    <property type="entry name" value="MetI-like"/>
    <property type="match status" value="1"/>
</dbReference>
<organism evidence="12 13">
    <name type="scientific">Micromonospora lupini str. Lupac 08</name>
    <dbReference type="NCBI Taxonomy" id="1150864"/>
    <lineage>
        <taxon>Bacteria</taxon>
        <taxon>Bacillati</taxon>
        <taxon>Actinomycetota</taxon>
        <taxon>Actinomycetes</taxon>
        <taxon>Micromonosporales</taxon>
        <taxon>Micromonosporaceae</taxon>
        <taxon>Micromonospora</taxon>
    </lineage>
</organism>
<proteinExistence type="inferred from homology"/>
<protein>
    <submittedName>
        <fullName evidence="12">Amino acid ABC transporter permease</fullName>
    </submittedName>
</protein>
<evidence type="ECO:0000256" key="9">
    <source>
        <dbReference type="RuleBase" id="RU363032"/>
    </source>
</evidence>
<accession>I0L082</accession>
<evidence type="ECO:0000256" key="2">
    <source>
        <dbReference type="ARBA" id="ARBA00010072"/>
    </source>
</evidence>
<evidence type="ECO:0000256" key="5">
    <source>
        <dbReference type="ARBA" id="ARBA00022692"/>
    </source>
</evidence>
<feature type="transmembrane region" description="Helical" evidence="9">
    <location>
        <begin position="33"/>
        <end position="55"/>
    </location>
</feature>
<name>I0L082_9ACTN</name>
<dbReference type="AlphaFoldDB" id="I0L082"/>
<keyword evidence="6" id="KW-0029">Amino-acid transport</keyword>
<dbReference type="Pfam" id="PF00528">
    <property type="entry name" value="BPD_transp_1"/>
    <property type="match status" value="1"/>
</dbReference>
<dbReference type="PROSITE" id="PS50928">
    <property type="entry name" value="ABC_TM1"/>
    <property type="match status" value="1"/>
</dbReference>
<dbReference type="Proteomes" id="UP000003448">
    <property type="component" value="Unassembled WGS sequence"/>
</dbReference>
<dbReference type="InterPro" id="IPR010065">
    <property type="entry name" value="AA_ABC_transptr_permease_3TM"/>
</dbReference>
<keyword evidence="8 9" id="KW-0472">Membrane</keyword>
<evidence type="ECO:0000256" key="8">
    <source>
        <dbReference type="ARBA" id="ARBA00023136"/>
    </source>
</evidence>